<dbReference type="InterPro" id="IPR036812">
    <property type="entry name" value="NAD(P)_OxRdtase_dom_sf"/>
</dbReference>
<evidence type="ECO:0000313" key="4">
    <source>
        <dbReference type="Proteomes" id="UP000789405"/>
    </source>
</evidence>
<dbReference type="Pfam" id="PF00248">
    <property type="entry name" value="Aldo_ket_red"/>
    <property type="match status" value="1"/>
</dbReference>
<dbReference type="Gene3D" id="3.20.20.100">
    <property type="entry name" value="NADP-dependent oxidoreductase domain"/>
    <property type="match status" value="1"/>
</dbReference>
<feature type="domain" description="NADP-dependent oxidoreductase" evidence="2">
    <location>
        <begin position="29"/>
        <end position="314"/>
    </location>
</feature>
<dbReference type="GO" id="GO:0005829">
    <property type="term" value="C:cytosol"/>
    <property type="evidence" value="ECO:0007669"/>
    <property type="project" value="TreeGrafter"/>
</dbReference>
<reference evidence="3" key="1">
    <citation type="submission" date="2021-06" db="EMBL/GenBank/DDBJ databases">
        <authorList>
            <person name="Kallberg Y."/>
            <person name="Tangrot J."/>
            <person name="Rosling A."/>
        </authorList>
    </citation>
    <scope>NUCLEOTIDE SEQUENCE</scope>
    <source>
        <strain evidence="3">MA453B</strain>
    </source>
</reference>
<dbReference type="PANTHER" id="PTHR43364:SF4">
    <property type="entry name" value="NAD(P)-LINKED OXIDOREDUCTASE SUPERFAMILY PROTEIN"/>
    <property type="match status" value="1"/>
</dbReference>
<evidence type="ECO:0000256" key="1">
    <source>
        <dbReference type="ARBA" id="ARBA00023002"/>
    </source>
</evidence>
<dbReference type="PANTHER" id="PTHR43364">
    <property type="entry name" value="NADH-SPECIFIC METHYLGLYOXAL REDUCTASE-RELATED"/>
    <property type="match status" value="1"/>
</dbReference>
<evidence type="ECO:0000259" key="2">
    <source>
        <dbReference type="Pfam" id="PF00248"/>
    </source>
</evidence>
<dbReference type="InterPro" id="IPR023210">
    <property type="entry name" value="NADP_OxRdtase_dom"/>
</dbReference>
<organism evidence="3 4">
    <name type="scientific">Dentiscutata erythropus</name>
    <dbReference type="NCBI Taxonomy" id="1348616"/>
    <lineage>
        <taxon>Eukaryota</taxon>
        <taxon>Fungi</taxon>
        <taxon>Fungi incertae sedis</taxon>
        <taxon>Mucoromycota</taxon>
        <taxon>Glomeromycotina</taxon>
        <taxon>Glomeromycetes</taxon>
        <taxon>Diversisporales</taxon>
        <taxon>Gigasporaceae</taxon>
        <taxon>Dentiscutata</taxon>
    </lineage>
</organism>
<dbReference type="OrthoDB" id="37537at2759"/>
<gene>
    <name evidence="3" type="ORF">DERYTH_LOCUS9208</name>
</gene>
<comment type="caution">
    <text evidence="3">The sequence shown here is derived from an EMBL/GenBank/DDBJ whole genome shotgun (WGS) entry which is preliminary data.</text>
</comment>
<dbReference type="GO" id="GO:0016491">
    <property type="term" value="F:oxidoreductase activity"/>
    <property type="evidence" value="ECO:0007669"/>
    <property type="project" value="UniProtKB-KW"/>
</dbReference>
<dbReference type="Proteomes" id="UP000789405">
    <property type="component" value="Unassembled WGS sequence"/>
</dbReference>
<dbReference type="SUPFAM" id="SSF51430">
    <property type="entry name" value="NAD(P)-linked oxidoreductase"/>
    <property type="match status" value="1"/>
</dbReference>
<accession>A0A9N9GXI3</accession>
<dbReference type="AlphaFoldDB" id="A0A9N9GXI3"/>
<proteinExistence type="predicted"/>
<dbReference type="EMBL" id="CAJVPY010004972">
    <property type="protein sequence ID" value="CAG8632300.1"/>
    <property type="molecule type" value="Genomic_DNA"/>
</dbReference>
<name>A0A9N9GXI3_9GLOM</name>
<keyword evidence="4" id="KW-1185">Reference proteome</keyword>
<protein>
    <submittedName>
        <fullName evidence="3">18424_t:CDS:1</fullName>
    </submittedName>
</protein>
<keyword evidence="1" id="KW-0560">Oxidoreductase</keyword>
<dbReference type="InterPro" id="IPR050523">
    <property type="entry name" value="AKR_Detox_Biosynth"/>
</dbReference>
<sequence>MTETSQAQEALTTINNYVPLGLSGLKVSPLCLGTMTFGQQDKADDDILMSKQIFDKYYELGGNFFDTSNFGNGESERILGQYIAEKRSKVIVSTKYTTHPKVQDSKDPNLGSPNRKSLIENLSASLKRLGVGYIDILYTHIDYNNSVENMLSGLDDVVRSGKANVISRLRGWSQFVALSTQYSMTDRSFEFDLQPMCLKHNIGVVPYNIISSGSFIYIVILFSKFLASDIDFPTKKTVTEYAKEEKNWRILEEVVQVANEAGRTPSEVAINWTLQQPGITSVIAAARNLEFLEEIIGALEFKLTPKQLSDLNNISLPNTIPFIQPSKPNPLYSASKPSPEYIMSLKKLKTSKTDTE</sequence>
<evidence type="ECO:0000313" key="3">
    <source>
        <dbReference type="EMBL" id="CAG8632300.1"/>
    </source>
</evidence>